<feature type="chain" id="PRO_5018981336" description="Cell surface protein" evidence="1">
    <location>
        <begin position="29"/>
        <end position="220"/>
    </location>
</feature>
<comment type="caution">
    <text evidence="2">The sequence shown here is derived from an EMBL/GenBank/DDBJ whole genome shotgun (WGS) entry which is preliminary data.</text>
</comment>
<evidence type="ECO:0000313" key="2">
    <source>
        <dbReference type="EMBL" id="RHA93373.1"/>
    </source>
</evidence>
<evidence type="ECO:0000256" key="1">
    <source>
        <dbReference type="SAM" id="SignalP"/>
    </source>
</evidence>
<keyword evidence="1" id="KW-0732">Signal</keyword>
<dbReference type="AlphaFoldDB" id="A0A413U6L0"/>
<feature type="signal peptide" evidence="1">
    <location>
        <begin position="1"/>
        <end position="28"/>
    </location>
</feature>
<gene>
    <name evidence="2" type="ORF">DW912_03525</name>
</gene>
<evidence type="ECO:0000313" key="3">
    <source>
        <dbReference type="Proteomes" id="UP000286220"/>
    </source>
</evidence>
<evidence type="ECO:0008006" key="4">
    <source>
        <dbReference type="Google" id="ProtNLM"/>
    </source>
</evidence>
<name>A0A413U6L0_9FIRM</name>
<accession>A0A413U6L0</accession>
<protein>
    <recommendedName>
        <fullName evidence="4">Cell surface protein</fullName>
    </recommendedName>
</protein>
<organism evidence="2 3">
    <name type="scientific">Agathobacter rectalis</name>
    <dbReference type="NCBI Taxonomy" id="39491"/>
    <lineage>
        <taxon>Bacteria</taxon>
        <taxon>Bacillati</taxon>
        <taxon>Bacillota</taxon>
        <taxon>Clostridia</taxon>
        <taxon>Lachnospirales</taxon>
        <taxon>Lachnospiraceae</taxon>
        <taxon>Agathobacter</taxon>
    </lineage>
</organism>
<dbReference type="EMBL" id="QSFZ01000003">
    <property type="protein sequence ID" value="RHA93373.1"/>
    <property type="molecule type" value="Genomic_DNA"/>
</dbReference>
<proteinExistence type="predicted"/>
<dbReference type="PROSITE" id="PS51257">
    <property type="entry name" value="PROKAR_LIPOPROTEIN"/>
    <property type="match status" value="1"/>
</dbReference>
<dbReference type="RefSeq" id="WP_118332356.1">
    <property type="nucleotide sequence ID" value="NZ_QSFZ01000003.1"/>
</dbReference>
<reference evidence="2 3" key="1">
    <citation type="submission" date="2018-08" db="EMBL/GenBank/DDBJ databases">
        <title>A genome reference for cultivated species of the human gut microbiota.</title>
        <authorList>
            <person name="Zou Y."/>
            <person name="Xue W."/>
            <person name="Luo G."/>
        </authorList>
    </citation>
    <scope>NUCLEOTIDE SEQUENCE [LARGE SCALE GENOMIC DNA]</scope>
    <source>
        <strain evidence="2 3">AM42-17AT</strain>
    </source>
</reference>
<dbReference type="Proteomes" id="UP000286220">
    <property type="component" value="Unassembled WGS sequence"/>
</dbReference>
<sequence length="220" mass="24211">MKKNSKKSVLLISVLFVLSIVFTGCGSANSSKSNTTSDVDISSLPIYPMRASFVYDTNDMRQAVGICDYVFVGEVISCDGTQYRDKVTMEDDNGNPKEVGSPYTNYTVNVIENIKGELVTEQSISITKQGGVSENQDAVYVFENDELPVANNTYIFLAYAQEDGSLLISGPNSNVLYNNAETYSTTSTSAYQEYKTAVENEVIPVERERFTSVYEGSTTE</sequence>